<keyword evidence="8 11" id="KW-1133">Transmembrane helix</keyword>
<dbReference type="Proteomes" id="UP001230207">
    <property type="component" value="Unassembled WGS sequence"/>
</dbReference>
<proteinExistence type="predicted"/>
<accession>A0ABU0BNI9</accession>
<dbReference type="EC" id="2.7.13.3" evidence="3"/>
<evidence type="ECO:0000256" key="2">
    <source>
        <dbReference type="ARBA" id="ARBA00004370"/>
    </source>
</evidence>
<dbReference type="PANTHER" id="PTHR45436">
    <property type="entry name" value="SENSOR HISTIDINE KINASE YKOH"/>
    <property type="match status" value="1"/>
</dbReference>
<keyword evidence="4" id="KW-0597">Phosphoprotein</keyword>
<dbReference type="Pfam" id="PF02518">
    <property type="entry name" value="HATPase_c"/>
    <property type="match status" value="1"/>
</dbReference>
<dbReference type="InterPro" id="IPR003594">
    <property type="entry name" value="HATPase_dom"/>
</dbReference>
<comment type="catalytic activity">
    <reaction evidence="1">
        <text>ATP + protein L-histidine = ADP + protein N-phospho-L-histidine.</text>
        <dbReference type="EC" id="2.7.13.3"/>
    </reaction>
</comment>
<gene>
    <name evidence="14" type="ORF">QO002_001965</name>
</gene>
<dbReference type="PROSITE" id="PS50885">
    <property type="entry name" value="HAMP"/>
    <property type="match status" value="1"/>
</dbReference>
<keyword evidence="5" id="KW-0808">Transferase</keyword>
<dbReference type="InterPro" id="IPR005467">
    <property type="entry name" value="His_kinase_dom"/>
</dbReference>
<evidence type="ECO:0000256" key="4">
    <source>
        <dbReference type="ARBA" id="ARBA00022553"/>
    </source>
</evidence>
<keyword evidence="6 11" id="KW-0812">Transmembrane</keyword>
<dbReference type="InterPro" id="IPR003660">
    <property type="entry name" value="HAMP_dom"/>
</dbReference>
<evidence type="ECO:0000259" key="13">
    <source>
        <dbReference type="PROSITE" id="PS50885"/>
    </source>
</evidence>
<dbReference type="InterPro" id="IPR003661">
    <property type="entry name" value="HisK_dim/P_dom"/>
</dbReference>
<dbReference type="InterPro" id="IPR036890">
    <property type="entry name" value="HATPase_C_sf"/>
</dbReference>
<evidence type="ECO:0000313" key="15">
    <source>
        <dbReference type="Proteomes" id="UP001230207"/>
    </source>
</evidence>
<dbReference type="CDD" id="cd00082">
    <property type="entry name" value="HisKA"/>
    <property type="match status" value="1"/>
</dbReference>
<dbReference type="RefSeq" id="WP_307229033.1">
    <property type="nucleotide sequence ID" value="NZ_JAUSVF010000001.1"/>
</dbReference>
<feature type="domain" description="Histidine kinase" evidence="12">
    <location>
        <begin position="245"/>
        <end position="443"/>
    </location>
</feature>
<comment type="subcellular location">
    <subcellularLocation>
        <location evidence="2">Membrane</location>
    </subcellularLocation>
</comment>
<keyword evidence="15" id="KW-1185">Reference proteome</keyword>
<evidence type="ECO:0000256" key="1">
    <source>
        <dbReference type="ARBA" id="ARBA00000085"/>
    </source>
</evidence>
<organism evidence="14 15">
    <name type="scientific">Pararhizobium capsulatum DSM 1112</name>
    <dbReference type="NCBI Taxonomy" id="1121113"/>
    <lineage>
        <taxon>Bacteria</taxon>
        <taxon>Pseudomonadati</taxon>
        <taxon>Pseudomonadota</taxon>
        <taxon>Alphaproteobacteria</taxon>
        <taxon>Hyphomicrobiales</taxon>
        <taxon>Rhizobiaceae</taxon>
        <taxon>Rhizobium/Agrobacterium group</taxon>
        <taxon>Pararhizobium</taxon>
    </lineage>
</organism>
<evidence type="ECO:0000256" key="5">
    <source>
        <dbReference type="ARBA" id="ARBA00022679"/>
    </source>
</evidence>
<keyword evidence="9" id="KW-0902">Two-component regulatory system</keyword>
<protein>
    <recommendedName>
        <fullName evidence="3">histidine kinase</fullName>
        <ecNumber evidence="3">2.7.13.3</ecNumber>
    </recommendedName>
</protein>
<dbReference type="PRINTS" id="PR00344">
    <property type="entry name" value="BCTRLSENSOR"/>
</dbReference>
<dbReference type="InterPro" id="IPR004358">
    <property type="entry name" value="Sig_transdc_His_kin-like_C"/>
</dbReference>
<keyword evidence="7 14" id="KW-0418">Kinase</keyword>
<feature type="transmembrane region" description="Helical" evidence="11">
    <location>
        <begin position="7"/>
        <end position="28"/>
    </location>
</feature>
<evidence type="ECO:0000259" key="12">
    <source>
        <dbReference type="PROSITE" id="PS50109"/>
    </source>
</evidence>
<sequence>MIASLKFRLAIGAVIAIGMVLLLVWVTLSRTFTHYVVDQYQTEMQVLADSLTASVKLQDGKLTLTAAPSDPRLNLPGGGRYWELEQDDAVLQRSRSLWDTVIEEDTLKPSAYPPFEETVGPDGEPMLVFPLVSTLGEGASSQEFCIFTAFPKAEIETALLGFHDDLKRMLLATAAMLSLAALLQASVGLSPLKKMRERVARIRNGDSATLGDGGPSEVQPLVREIDLLLEERQQALERARARASDLAHGLKTPLTVLSQLAERMGPEDADMAFRQVDLIRQRADRQLQAARLGVERMATADVGELTMKLVQVLKPVTERQGLEWQVKTAGNLKVEADPADVAEAIGNVLDNAAKWARSTIAVQASGEAGAVAISISDDGPGIAPAECEAVLARGFHTGGDTGGGTGLGLAITADIVNAYSATLRLGRAKLGGLEVIIQFPSGASRIPAPV</sequence>
<dbReference type="GO" id="GO:0016301">
    <property type="term" value="F:kinase activity"/>
    <property type="evidence" value="ECO:0007669"/>
    <property type="project" value="UniProtKB-KW"/>
</dbReference>
<dbReference type="SUPFAM" id="SSF47384">
    <property type="entry name" value="Homodimeric domain of signal transducing histidine kinase"/>
    <property type="match status" value="1"/>
</dbReference>
<dbReference type="InterPro" id="IPR050428">
    <property type="entry name" value="TCS_sensor_his_kinase"/>
</dbReference>
<evidence type="ECO:0000313" key="14">
    <source>
        <dbReference type="EMBL" id="MDQ0319827.1"/>
    </source>
</evidence>
<reference evidence="14 15" key="1">
    <citation type="submission" date="2023-07" db="EMBL/GenBank/DDBJ databases">
        <title>Genomic Encyclopedia of Type Strains, Phase IV (KMG-IV): sequencing the most valuable type-strain genomes for metagenomic binning, comparative biology and taxonomic classification.</title>
        <authorList>
            <person name="Goeker M."/>
        </authorList>
    </citation>
    <scope>NUCLEOTIDE SEQUENCE [LARGE SCALE GENOMIC DNA]</scope>
    <source>
        <strain evidence="14 15">DSM 1112</strain>
    </source>
</reference>
<name>A0ABU0BNI9_9HYPH</name>
<evidence type="ECO:0000256" key="9">
    <source>
        <dbReference type="ARBA" id="ARBA00023012"/>
    </source>
</evidence>
<evidence type="ECO:0000256" key="6">
    <source>
        <dbReference type="ARBA" id="ARBA00022692"/>
    </source>
</evidence>
<evidence type="ECO:0000256" key="10">
    <source>
        <dbReference type="ARBA" id="ARBA00023136"/>
    </source>
</evidence>
<dbReference type="SUPFAM" id="SSF55874">
    <property type="entry name" value="ATPase domain of HSP90 chaperone/DNA topoisomerase II/histidine kinase"/>
    <property type="match status" value="1"/>
</dbReference>
<keyword evidence="10 11" id="KW-0472">Membrane</keyword>
<dbReference type="SMART" id="SM00387">
    <property type="entry name" value="HATPase_c"/>
    <property type="match status" value="1"/>
</dbReference>
<dbReference type="PROSITE" id="PS50109">
    <property type="entry name" value="HIS_KIN"/>
    <property type="match status" value="1"/>
</dbReference>
<dbReference type="InterPro" id="IPR036097">
    <property type="entry name" value="HisK_dim/P_sf"/>
</dbReference>
<dbReference type="Gene3D" id="1.10.287.130">
    <property type="match status" value="1"/>
</dbReference>
<evidence type="ECO:0000256" key="3">
    <source>
        <dbReference type="ARBA" id="ARBA00012438"/>
    </source>
</evidence>
<dbReference type="EMBL" id="JAUSVF010000001">
    <property type="protein sequence ID" value="MDQ0319827.1"/>
    <property type="molecule type" value="Genomic_DNA"/>
</dbReference>
<evidence type="ECO:0000256" key="11">
    <source>
        <dbReference type="SAM" id="Phobius"/>
    </source>
</evidence>
<dbReference type="PANTHER" id="PTHR45436:SF5">
    <property type="entry name" value="SENSOR HISTIDINE KINASE TRCS"/>
    <property type="match status" value="1"/>
</dbReference>
<comment type="caution">
    <text evidence="14">The sequence shown here is derived from an EMBL/GenBank/DDBJ whole genome shotgun (WGS) entry which is preliminary data.</text>
</comment>
<feature type="domain" description="HAMP" evidence="13">
    <location>
        <begin position="186"/>
        <end position="237"/>
    </location>
</feature>
<evidence type="ECO:0000256" key="8">
    <source>
        <dbReference type="ARBA" id="ARBA00022989"/>
    </source>
</evidence>
<evidence type="ECO:0000256" key="7">
    <source>
        <dbReference type="ARBA" id="ARBA00022777"/>
    </source>
</evidence>
<dbReference type="Gene3D" id="3.30.565.10">
    <property type="entry name" value="Histidine kinase-like ATPase, C-terminal domain"/>
    <property type="match status" value="1"/>
</dbReference>